<evidence type="ECO:0000313" key="3">
    <source>
        <dbReference type="EMBL" id="RZS54981.1"/>
    </source>
</evidence>
<evidence type="ECO:0000256" key="1">
    <source>
        <dbReference type="SAM" id="MobiDB-lite"/>
    </source>
</evidence>
<feature type="domain" description="SGNH hydrolase-type esterase" evidence="2">
    <location>
        <begin position="74"/>
        <end position="255"/>
    </location>
</feature>
<dbReference type="CDD" id="cd01836">
    <property type="entry name" value="FeeA_FeeB_like"/>
    <property type="match status" value="1"/>
</dbReference>
<sequence length="307" mass="33135">MTATRPPSVGLPRPPVAPEPPSARTVALVRTLASPLLAWQAAQLRRSTPRLAEPGVASHGGAGLGFSRLRLLIVGDSSAAGVGAADPALTLAPLLAEALSRRISETEMGLTRVSWQLVARTGVSSNTALPMMAAQQLDPADVLVTVLGVNDVLEQTPAGRWLANLDAIRSHAKHRAKVRFTVHCAPPRMDLMQFVPQPLRWLMGAQASRLDSALRSHVRHAYRRSRFVLPFDPTTESIDHWLAVDRFHPNEALYARWAEALADHIEYDLTQNPAQGAVLPTGFTPSAWASLQDDDVESGDSRFGALG</sequence>
<organism evidence="3 4">
    <name type="scientific">Sphaerotilus mobilis</name>
    <dbReference type="NCBI Taxonomy" id="47994"/>
    <lineage>
        <taxon>Bacteria</taxon>
        <taxon>Pseudomonadati</taxon>
        <taxon>Pseudomonadota</taxon>
        <taxon>Betaproteobacteria</taxon>
        <taxon>Burkholderiales</taxon>
        <taxon>Sphaerotilaceae</taxon>
        <taxon>Sphaerotilus</taxon>
    </lineage>
</organism>
<keyword evidence="4" id="KW-1185">Reference proteome</keyword>
<dbReference type="GO" id="GO:0016788">
    <property type="term" value="F:hydrolase activity, acting on ester bonds"/>
    <property type="evidence" value="ECO:0007669"/>
    <property type="project" value="UniProtKB-ARBA"/>
</dbReference>
<proteinExistence type="predicted"/>
<dbReference type="InterPro" id="IPR013830">
    <property type="entry name" value="SGNH_hydro"/>
</dbReference>
<dbReference type="Proteomes" id="UP000293433">
    <property type="component" value="Unassembled WGS sequence"/>
</dbReference>
<dbReference type="Pfam" id="PF13472">
    <property type="entry name" value="Lipase_GDSL_2"/>
    <property type="match status" value="1"/>
</dbReference>
<dbReference type="EMBL" id="SGWV01000009">
    <property type="protein sequence ID" value="RZS54981.1"/>
    <property type="molecule type" value="Genomic_DNA"/>
</dbReference>
<gene>
    <name evidence="3" type="ORF">EV685_2467</name>
</gene>
<dbReference type="SUPFAM" id="SSF52266">
    <property type="entry name" value="SGNH hydrolase"/>
    <property type="match status" value="1"/>
</dbReference>
<reference evidence="3 4" key="1">
    <citation type="submission" date="2019-02" db="EMBL/GenBank/DDBJ databases">
        <title>Genomic Encyclopedia of Type Strains, Phase IV (KMG-IV): sequencing the most valuable type-strain genomes for metagenomic binning, comparative biology and taxonomic classification.</title>
        <authorList>
            <person name="Goeker M."/>
        </authorList>
    </citation>
    <scope>NUCLEOTIDE SEQUENCE [LARGE SCALE GENOMIC DNA]</scope>
    <source>
        <strain evidence="3 4">DSM 10617</strain>
    </source>
</reference>
<feature type="region of interest" description="Disordered" evidence="1">
    <location>
        <begin position="1"/>
        <end position="22"/>
    </location>
</feature>
<name>A0A4Q7LL56_9BURK</name>
<dbReference type="RefSeq" id="WP_165396784.1">
    <property type="nucleotide sequence ID" value="NZ_SGWV01000009.1"/>
</dbReference>
<dbReference type="AlphaFoldDB" id="A0A4Q7LL56"/>
<comment type="caution">
    <text evidence="3">The sequence shown here is derived from an EMBL/GenBank/DDBJ whole genome shotgun (WGS) entry which is preliminary data.</text>
</comment>
<dbReference type="Gene3D" id="3.40.50.1110">
    <property type="entry name" value="SGNH hydrolase"/>
    <property type="match status" value="1"/>
</dbReference>
<evidence type="ECO:0000259" key="2">
    <source>
        <dbReference type="Pfam" id="PF13472"/>
    </source>
</evidence>
<evidence type="ECO:0000313" key="4">
    <source>
        <dbReference type="Proteomes" id="UP000293433"/>
    </source>
</evidence>
<dbReference type="InterPro" id="IPR036514">
    <property type="entry name" value="SGNH_hydro_sf"/>
</dbReference>
<feature type="compositionally biased region" description="Pro residues" evidence="1">
    <location>
        <begin position="12"/>
        <end position="21"/>
    </location>
</feature>
<protein>
    <submittedName>
        <fullName evidence="3">Lysophospholipase L1-like esterase</fullName>
    </submittedName>
</protein>
<accession>A0A4Q7LL56</accession>